<dbReference type="Proteomes" id="UP000657075">
    <property type="component" value="Unassembled WGS sequence"/>
</dbReference>
<dbReference type="Gene3D" id="3.30.2300.10">
    <property type="entry name" value="THUMP superfamily"/>
    <property type="match status" value="1"/>
</dbReference>
<dbReference type="Pfam" id="PF02926">
    <property type="entry name" value="THUMP"/>
    <property type="match status" value="1"/>
</dbReference>
<name>A0A830EI05_9CREN</name>
<comment type="caution">
    <text evidence="3">The sequence shown here is derived from an EMBL/GenBank/DDBJ whole genome shotgun (WGS) entry which is preliminary data.</text>
</comment>
<dbReference type="GO" id="GO:0003723">
    <property type="term" value="F:RNA binding"/>
    <property type="evidence" value="ECO:0007669"/>
    <property type="project" value="UniProtKB-UniRule"/>
</dbReference>
<proteinExistence type="predicted"/>
<gene>
    <name evidence="3" type="ORF">GCM10007112_22100</name>
</gene>
<reference evidence="3" key="1">
    <citation type="journal article" date="2014" name="Int. J. Syst. Evol. Microbiol.">
        <title>Complete genome sequence of Corynebacterium casei LMG S-19264T (=DSM 44701T), isolated from a smear-ripened cheese.</title>
        <authorList>
            <consortium name="US DOE Joint Genome Institute (JGI-PGF)"/>
            <person name="Walter F."/>
            <person name="Albersmeier A."/>
            <person name="Kalinowski J."/>
            <person name="Ruckert C."/>
        </authorList>
    </citation>
    <scope>NUCLEOTIDE SEQUENCE</scope>
    <source>
        <strain evidence="3">JCM 11219</strain>
    </source>
</reference>
<dbReference type="PANTHER" id="PTHR13452:SF10">
    <property type="entry name" value="THUMP DOMAIN-CONTAINING PROTEIN 1"/>
    <property type="match status" value="1"/>
</dbReference>
<reference evidence="3" key="2">
    <citation type="submission" date="2020-09" db="EMBL/GenBank/DDBJ databases">
        <authorList>
            <person name="Sun Q."/>
            <person name="Ohkuma M."/>
        </authorList>
    </citation>
    <scope>NUCLEOTIDE SEQUENCE</scope>
    <source>
        <strain evidence="3">JCM 11219</strain>
    </source>
</reference>
<dbReference type="SUPFAM" id="SSF143437">
    <property type="entry name" value="THUMP domain-like"/>
    <property type="match status" value="1"/>
</dbReference>
<organism evidence="3 4">
    <name type="scientific">Vulcanisaeta souniana JCM 11219</name>
    <dbReference type="NCBI Taxonomy" id="1293586"/>
    <lineage>
        <taxon>Archaea</taxon>
        <taxon>Thermoproteota</taxon>
        <taxon>Thermoprotei</taxon>
        <taxon>Thermoproteales</taxon>
        <taxon>Thermoproteaceae</taxon>
        <taxon>Vulcanisaeta</taxon>
    </lineage>
</organism>
<dbReference type="InterPro" id="IPR040183">
    <property type="entry name" value="THUMPD1-like"/>
</dbReference>
<protein>
    <submittedName>
        <fullName evidence="3">RNA-binding protein</fullName>
    </submittedName>
</protein>
<dbReference type="GO" id="GO:0006400">
    <property type="term" value="P:tRNA modification"/>
    <property type="evidence" value="ECO:0007669"/>
    <property type="project" value="InterPro"/>
</dbReference>
<dbReference type="SMART" id="SM00981">
    <property type="entry name" value="THUMP"/>
    <property type="match status" value="1"/>
</dbReference>
<evidence type="ECO:0000313" key="3">
    <source>
        <dbReference type="EMBL" id="GGI84690.1"/>
    </source>
</evidence>
<feature type="domain" description="THUMP" evidence="2">
    <location>
        <begin position="65"/>
        <end position="164"/>
    </location>
</feature>
<sequence length="183" mass="20265">MGLFVDFNLVVSTGRRLEGRCADELKYIGDLVGMRIAQTSFTGFDGLITGYVDGDPVEFTRRLKDLVTGGHYVPRFVLKVVPVMRTVSTKIDEISKAAVELAGRYLSANETYKVEVRKRGVDLDRMDIIDSIASKISNKVKLEGPDKVIQVEVFPSRTGISVIREDDVFSLMRVSVGSQQSGE</sequence>
<dbReference type="EMBL" id="BMNM01000011">
    <property type="protein sequence ID" value="GGI84690.1"/>
    <property type="molecule type" value="Genomic_DNA"/>
</dbReference>
<dbReference type="PROSITE" id="PS51165">
    <property type="entry name" value="THUMP"/>
    <property type="match status" value="1"/>
</dbReference>
<keyword evidence="1" id="KW-0694">RNA-binding</keyword>
<accession>A0A830EI05</accession>
<dbReference type="CDD" id="cd11717">
    <property type="entry name" value="THUMP_THUMPD1_like"/>
    <property type="match status" value="1"/>
</dbReference>
<dbReference type="PANTHER" id="PTHR13452">
    <property type="entry name" value="THUMP DOMAIN CONTAINING PROTEIN 1-RELATED"/>
    <property type="match status" value="1"/>
</dbReference>
<evidence type="ECO:0000259" key="2">
    <source>
        <dbReference type="PROSITE" id="PS51165"/>
    </source>
</evidence>
<evidence type="ECO:0000256" key="1">
    <source>
        <dbReference type="PROSITE-ProRule" id="PRU00529"/>
    </source>
</evidence>
<dbReference type="AlphaFoldDB" id="A0A830EI05"/>
<evidence type="ECO:0000313" key="4">
    <source>
        <dbReference type="Proteomes" id="UP000657075"/>
    </source>
</evidence>
<dbReference type="InterPro" id="IPR004114">
    <property type="entry name" value="THUMP_dom"/>
</dbReference>